<name>A0A1I0BVI5_9FIRM</name>
<keyword evidence="1" id="KW-1133">Transmembrane helix</keyword>
<feature type="transmembrane region" description="Helical" evidence="1">
    <location>
        <begin position="6"/>
        <end position="22"/>
    </location>
</feature>
<feature type="transmembrane region" description="Helical" evidence="1">
    <location>
        <begin position="73"/>
        <end position="94"/>
    </location>
</feature>
<proteinExistence type="predicted"/>
<dbReference type="OrthoDB" id="9799095at2"/>
<evidence type="ECO:0000313" key="3">
    <source>
        <dbReference type="Proteomes" id="UP000199800"/>
    </source>
</evidence>
<keyword evidence="3" id="KW-1185">Reference proteome</keyword>
<dbReference type="RefSeq" id="WP_092477573.1">
    <property type="nucleotide sequence ID" value="NZ_FOHN01000008.1"/>
</dbReference>
<sequence>MRNRKIALMGLLVSLAFLLSYLESMLPIQIGIPGVKLGLANIVILFAVVQLGTKDAFFVMAARTVLAAFTFGNLYSLAYSLSGGILSTIIMCFMNKTKKTGIIGISAAGGVAHNIGQLIIASYVLKSLDLKYYAGFLILCGVFTGVLTGIVCRNVNEKIRLV</sequence>
<evidence type="ECO:0000313" key="2">
    <source>
        <dbReference type="EMBL" id="SET10487.1"/>
    </source>
</evidence>
<protein>
    <submittedName>
        <fullName evidence="2">Heptaprenyl diphosphate synthase</fullName>
    </submittedName>
</protein>
<dbReference type="AlphaFoldDB" id="A0A1I0BVI5"/>
<feature type="transmembrane region" description="Helical" evidence="1">
    <location>
        <begin position="101"/>
        <end position="120"/>
    </location>
</feature>
<dbReference type="Gene3D" id="1.10.1760.20">
    <property type="match status" value="1"/>
</dbReference>
<dbReference type="PIRSF" id="PIRSF027391">
    <property type="entry name" value="Hpre_diP_synt_I"/>
    <property type="match status" value="1"/>
</dbReference>
<organism evidence="2 3">
    <name type="scientific">[Clostridium] polysaccharolyticum</name>
    <dbReference type="NCBI Taxonomy" id="29364"/>
    <lineage>
        <taxon>Bacteria</taxon>
        <taxon>Bacillati</taxon>
        <taxon>Bacillota</taxon>
        <taxon>Clostridia</taxon>
        <taxon>Lachnospirales</taxon>
        <taxon>Lachnospiraceae</taxon>
    </lineage>
</organism>
<reference evidence="2 3" key="1">
    <citation type="submission" date="2016-10" db="EMBL/GenBank/DDBJ databases">
        <authorList>
            <person name="de Groot N.N."/>
        </authorList>
    </citation>
    <scope>NUCLEOTIDE SEQUENCE [LARGE SCALE GENOMIC DNA]</scope>
    <source>
        <strain evidence="2 3">DSM 1801</strain>
    </source>
</reference>
<dbReference type="Pfam" id="PF07456">
    <property type="entry name" value="Hpre_diP_synt_I"/>
    <property type="match status" value="1"/>
</dbReference>
<accession>A0A1I0BVI5</accession>
<keyword evidence="1" id="KW-0812">Transmembrane</keyword>
<dbReference type="InterPro" id="IPR014535">
    <property type="entry name" value="Hpre_diP_synt_I"/>
</dbReference>
<dbReference type="Proteomes" id="UP000199800">
    <property type="component" value="Unassembled WGS sequence"/>
</dbReference>
<evidence type="ECO:0000256" key="1">
    <source>
        <dbReference type="SAM" id="Phobius"/>
    </source>
</evidence>
<feature type="transmembrane region" description="Helical" evidence="1">
    <location>
        <begin position="34"/>
        <end position="53"/>
    </location>
</feature>
<dbReference type="EMBL" id="FOHN01000008">
    <property type="protein sequence ID" value="SET10487.1"/>
    <property type="molecule type" value="Genomic_DNA"/>
</dbReference>
<dbReference type="InterPro" id="IPR010898">
    <property type="entry name" value="Hpre_diP_synth_I"/>
</dbReference>
<dbReference type="STRING" id="29364.SAMN04487772_10896"/>
<keyword evidence="1" id="KW-0472">Membrane</keyword>
<gene>
    <name evidence="2" type="ORF">SAMN04487772_10896</name>
</gene>
<feature type="transmembrane region" description="Helical" evidence="1">
    <location>
        <begin position="132"/>
        <end position="152"/>
    </location>
</feature>